<dbReference type="AlphaFoldDB" id="A0A0N8R5V4"/>
<dbReference type="PATRIC" id="fig|264450.4.peg.221"/>
<dbReference type="EMBL" id="LJQD01000233">
    <property type="protein sequence ID" value="KPW96238.1"/>
    <property type="molecule type" value="Genomic_DNA"/>
</dbReference>
<protein>
    <submittedName>
        <fullName evidence="2">Uncharacterized protein</fullName>
    </submittedName>
</protein>
<comment type="caution">
    <text evidence="2">The sequence shown here is derived from an EMBL/GenBank/DDBJ whole genome shotgun (WGS) entry which is preliminary data.</text>
</comment>
<keyword evidence="1" id="KW-0472">Membrane</keyword>
<accession>A0A0N8R5V4</accession>
<keyword evidence="1" id="KW-0812">Transmembrane</keyword>
<proteinExistence type="predicted"/>
<evidence type="ECO:0000256" key="1">
    <source>
        <dbReference type="SAM" id="Phobius"/>
    </source>
</evidence>
<organism evidence="2 3">
    <name type="scientific">Pseudomonas syringae pv. castaneae</name>
    <dbReference type="NCBI Taxonomy" id="264450"/>
    <lineage>
        <taxon>Bacteria</taxon>
        <taxon>Pseudomonadati</taxon>
        <taxon>Pseudomonadota</taxon>
        <taxon>Gammaproteobacteria</taxon>
        <taxon>Pseudomonadales</taxon>
        <taxon>Pseudomonadaceae</taxon>
        <taxon>Pseudomonas</taxon>
        <taxon>Pseudomonas syringae</taxon>
    </lineage>
</organism>
<name>A0A0N8R5V4_PSESX</name>
<evidence type="ECO:0000313" key="2">
    <source>
        <dbReference type="EMBL" id="KPW96238.1"/>
    </source>
</evidence>
<reference evidence="2 3" key="1">
    <citation type="submission" date="2015-09" db="EMBL/GenBank/DDBJ databases">
        <title>Genome announcement of multiple Pseudomonas syringae strains.</title>
        <authorList>
            <person name="Thakur S."/>
            <person name="Wang P.W."/>
            <person name="Gong Y."/>
            <person name="Weir B.S."/>
            <person name="Guttman D.S."/>
        </authorList>
    </citation>
    <scope>NUCLEOTIDE SEQUENCE [LARGE SCALE GENOMIC DNA]</scope>
    <source>
        <strain evidence="2 3">ICMP9419</strain>
    </source>
</reference>
<gene>
    <name evidence="2" type="ORF">ALO79_00201</name>
</gene>
<keyword evidence="1" id="KW-1133">Transmembrane helix</keyword>
<sequence length="57" mass="6366">MPGQRALGTGHALFSQQSVIFFAITGHVIRYFFAYKRNMKCQTPATMLTDGLPPLVH</sequence>
<evidence type="ECO:0000313" key="3">
    <source>
        <dbReference type="Proteomes" id="UP000050381"/>
    </source>
</evidence>
<dbReference type="Proteomes" id="UP000050381">
    <property type="component" value="Unassembled WGS sequence"/>
</dbReference>
<feature type="transmembrane region" description="Helical" evidence="1">
    <location>
        <begin position="12"/>
        <end position="33"/>
    </location>
</feature>